<dbReference type="OrthoDB" id="4288312at2"/>
<accession>A0A0D4BZG7</accession>
<dbReference type="RefSeq" id="WP_045075245.1">
    <property type="nucleotide sequence ID" value="NZ_CP011005.1"/>
</dbReference>
<name>A0A0D4BZG7_9MICC</name>
<dbReference type="InterPro" id="IPR020904">
    <property type="entry name" value="Sc_DH/Rdtase_CS"/>
</dbReference>
<keyword evidence="4" id="KW-1185">Reference proteome</keyword>
<reference evidence="3 4" key="1">
    <citation type="journal article" date="2015" name="Genome Announc.">
        <title>Complete Genome Sequencing of Protease-Producing Novel Arthrobacter sp. Strain IHBB 11108 Using PacBio Single-Molecule Real-Time Sequencing Technology.</title>
        <authorList>
            <person name="Kiran S."/>
            <person name="Swarnkar M.K."/>
            <person name="Pal M."/>
            <person name="Thakur R."/>
            <person name="Tewari R."/>
            <person name="Singh A.K."/>
            <person name="Gulati A."/>
        </authorList>
    </citation>
    <scope>NUCLEOTIDE SEQUENCE [LARGE SCALE GENOMIC DNA]</scope>
    <source>
        <strain evidence="3 4">IHBB 11108</strain>
    </source>
</reference>
<comment type="similarity">
    <text evidence="1">Belongs to the short-chain dehydrogenases/reductases (SDR) family.</text>
</comment>
<protein>
    <submittedName>
        <fullName evidence="3">Oxidoreductase</fullName>
    </submittedName>
</protein>
<dbReference type="GO" id="GO:0016491">
    <property type="term" value="F:oxidoreductase activity"/>
    <property type="evidence" value="ECO:0007669"/>
    <property type="project" value="UniProtKB-KW"/>
</dbReference>
<proteinExistence type="inferred from homology"/>
<evidence type="ECO:0000313" key="4">
    <source>
        <dbReference type="Proteomes" id="UP000061839"/>
    </source>
</evidence>
<dbReference type="Gene3D" id="3.40.50.720">
    <property type="entry name" value="NAD(P)-binding Rossmann-like Domain"/>
    <property type="match status" value="1"/>
</dbReference>
<dbReference type="CDD" id="cd05233">
    <property type="entry name" value="SDR_c"/>
    <property type="match status" value="1"/>
</dbReference>
<organism evidence="3 4">
    <name type="scientific">Psychromicrobium lacuslunae</name>
    <dbReference type="NCBI Taxonomy" id="1618207"/>
    <lineage>
        <taxon>Bacteria</taxon>
        <taxon>Bacillati</taxon>
        <taxon>Actinomycetota</taxon>
        <taxon>Actinomycetes</taxon>
        <taxon>Micrococcales</taxon>
        <taxon>Micrococcaceae</taxon>
        <taxon>Psychromicrobium</taxon>
    </lineage>
</organism>
<dbReference type="PANTHER" id="PTHR24321">
    <property type="entry name" value="DEHYDROGENASES, SHORT CHAIN"/>
    <property type="match status" value="1"/>
</dbReference>
<dbReference type="FunFam" id="3.40.50.720:FF:000084">
    <property type="entry name" value="Short-chain dehydrogenase reductase"/>
    <property type="match status" value="1"/>
</dbReference>
<dbReference type="HOGENOM" id="CLU_010194_1_0_11"/>
<evidence type="ECO:0000256" key="2">
    <source>
        <dbReference type="ARBA" id="ARBA00023002"/>
    </source>
</evidence>
<dbReference type="PANTHER" id="PTHR24321:SF8">
    <property type="entry name" value="ESTRADIOL 17-BETA-DEHYDROGENASE 8-RELATED"/>
    <property type="match status" value="1"/>
</dbReference>
<dbReference type="InterPro" id="IPR036291">
    <property type="entry name" value="NAD(P)-bd_dom_sf"/>
</dbReference>
<evidence type="ECO:0000313" key="3">
    <source>
        <dbReference type="EMBL" id="AJT41709.1"/>
    </source>
</evidence>
<dbReference type="PRINTS" id="PR00081">
    <property type="entry name" value="GDHRDH"/>
</dbReference>
<dbReference type="Proteomes" id="UP000061839">
    <property type="component" value="Chromosome"/>
</dbReference>
<dbReference type="PROSITE" id="PS00061">
    <property type="entry name" value="ADH_SHORT"/>
    <property type="match status" value="1"/>
</dbReference>
<dbReference type="PRINTS" id="PR00080">
    <property type="entry name" value="SDRFAMILY"/>
</dbReference>
<dbReference type="EMBL" id="CP011005">
    <property type="protein sequence ID" value="AJT41709.1"/>
    <property type="molecule type" value="Genomic_DNA"/>
</dbReference>
<dbReference type="Pfam" id="PF13561">
    <property type="entry name" value="adh_short_C2"/>
    <property type="match status" value="1"/>
</dbReference>
<dbReference type="PATRIC" id="fig|1618207.4.peg.1953"/>
<gene>
    <name evidence="3" type="ORF">UM93_09645</name>
</gene>
<keyword evidence="2" id="KW-0560">Oxidoreductase</keyword>
<dbReference type="AlphaFoldDB" id="A0A0D4BZG7"/>
<sequence length="267" mass="26555">MSVFDLHGRKVLVTGGAQGLGQGMATALAAAGAAVVIADVQEEAGRAAAAAISATGATADFVRLDVTDDANWESAIAETVEKLGGLDGLVNNAGLEITELVADLNPNSVRLMLEVNILGTALGVKHAFRAMRPGGPAGGGGSVVNVSSVAATIAFPGISGYSATKSAVDRLTRVAAAESGAFGYGVRVNCIYPGLVPTAMGNQLAVEEAAIGVFPSPEEAVGAVIAQTPLGRLGEVSDMADAVVFLISDGARFITGTGLSVDGGMGM</sequence>
<dbReference type="InterPro" id="IPR002347">
    <property type="entry name" value="SDR_fam"/>
</dbReference>
<dbReference type="SUPFAM" id="SSF51735">
    <property type="entry name" value="NAD(P)-binding Rossmann-fold domains"/>
    <property type="match status" value="1"/>
</dbReference>
<dbReference type="STRING" id="1618207.UM93_09645"/>
<dbReference type="KEGG" id="ari:UM93_09645"/>
<evidence type="ECO:0000256" key="1">
    <source>
        <dbReference type="ARBA" id="ARBA00006484"/>
    </source>
</evidence>